<sequence>MASRANKVATPEADKVSECHGTGTGGARGAPPRVQQIKQTPLISSVWWEELFNPSDIIWILLWYKDAVLLLLLFQTEDDSICSEALRGFRRNDCFIF</sequence>
<comment type="caution">
    <text evidence="2">The sequence shown here is derived from an EMBL/GenBank/DDBJ whole genome shotgun (WGS) entry which is preliminary data.</text>
</comment>
<dbReference type="EMBL" id="WKFB01000277">
    <property type="protein sequence ID" value="KAF6728583.1"/>
    <property type="molecule type" value="Genomic_DNA"/>
</dbReference>
<name>A0A834CHH3_ORYME</name>
<reference evidence="2" key="1">
    <citation type="journal article" name="BMC Genomics">
        <title>Long-read sequencing and de novo genome assembly of marine medaka (Oryzias melastigma).</title>
        <authorList>
            <person name="Liang P."/>
            <person name="Saqib H.S.A."/>
            <person name="Ni X."/>
            <person name="Shen Y."/>
        </authorList>
    </citation>
    <scope>NUCLEOTIDE SEQUENCE</scope>
    <source>
        <strain evidence="2">Bigg-433</strain>
    </source>
</reference>
<dbReference type="Proteomes" id="UP000646548">
    <property type="component" value="Unassembled WGS sequence"/>
</dbReference>
<gene>
    <name evidence="2" type="ORF">FQA47_025572</name>
</gene>
<evidence type="ECO:0000313" key="3">
    <source>
        <dbReference type="Proteomes" id="UP000646548"/>
    </source>
</evidence>
<protein>
    <submittedName>
        <fullName evidence="2">Uncharacterized protein</fullName>
    </submittedName>
</protein>
<proteinExistence type="predicted"/>
<organism evidence="2 3">
    <name type="scientific">Oryzias melastigma</name>
    <name type="common">Marine medaka</name>
    <dbReference type="NCBI Taxonomy" id="30732"/>
    <lineage>
        <taxon>Eukaryota</taxon>
        <taxon>Metazoa</taxon>
        <taxon>Chordata</taxon>
        <taxon>Craniata</taxon>
        <taxon>Vertebrata</taxon>
        <taxon>Euteleostomi</taxon>
        <taxon>Actinopterygii</taxon>
        <taxon>Neopterygii</taxon>
        <taxon>Teleostei</taxon>
        <taxon>Neoteleostei</taxon>
        <taxon>Acanthomorphata</taxon>
        <taxon>Ovalentaria</taxon>
        <taxon>Atherinomorphae</taxon>
        <taxon>Beloniformes</taxon>
        <taxon>Adrianichthyidae</taxon>
        <taxon>Oryziinae</taxon>
        <taxon>Oryzias</taxon>
    </lineage>
</organism>
<evidence type="ECO:0000313" key="2">
    <source>
        <dbReference type="EMBL" id="KAF6728583.1"/>
    </source>
</evidence>
<dbReference type="AlphaFoldDB" id="A0A834CHH3"/>
<feature type="region of interest" description="Disordered" evidence="1">
    <location>
        <begin position="1"/>
        <end position="32"/>
    </location>
</feature>
<evidence type="ECO:0000256" key="1">
    <source>
        <dbReference type="SAM" id="MobiDB-lite"/>
    </source>
</evidence>
<accession>A0A834CHH3</accession>